<keyword evidence="5" id="KW-0808">Transferase</keyword>
<dbReference type="Pfam" id="PF00912">
    <property type="entry name" value="Transgly"/>
    <property type="match status" value="1"/>
</dbReference>
<dbReference type="InterPro" id="IPR001264">
    <property type="entry name" value="Glyco_trans_51"/>
</dbReference>
<keyword evidence="8" id="KW-0133">Cell shape</keyword>
<feature type="transmembrane region" description="Helical" evidence="16">
    <location>
        <begin position="12"/>
        <end position="33"/>
    </location>
</feature>
<evidence type="ECO:0000256" key="2">
    <source>
        <dbReference type="ARBA" id="ARBA00022645"/>
    </source>
</evidence>
<evidence type="ECO:0000256" key="14">
    <source>
        <dbReference type="ARBA" id="ARBA00034000"/>
    </source>
</evidence>
<keyword evidence="6 16" id="KW-0812">Transmembrane</keyword>
<dbReference type="PANTHER" id="PTHR32282:SF32">
    <property type="entry name" value="PENICILLIN-BINDING PROTEIN 2A"/>
    <property type="match status" value="1"/>
</dbReference>
<dbReference type="GO" id="GO:0008360">
    <property type="term" value="P:regulation of cell shape"/>
    <property type="evidence" value="ECO:0007669"/>
    <property type="project" value="UniProtKB-KW"/>
</dbReference>
<protein>
    <submittedName>
        <fullName evidence="19">Penicillin-binding protein 1A</fullName>
    </submittedName>
</protein>
<sequence length="539" mass="60978">MKTFTIKKKYSVIAISVLVCCFIIFVSIELFSIKKSIEQKHHIMVKDGSGENIFTEKEIKSAREIPSMISTYINKEEKIKTLPSMLFPNHYLKQVETGLLTSTIYSQNELLTIFVNNVYFDYGIVGMSTASAYYLNKSLDKTSKVEQFYLLAKMEQKKTGNIQEDSQNFLKNLLKKGYLSKEEYTQSTAEMDSLIQSLKGPHTYAQSYVEQTLWEAEKSLEISESELIRSGYTINTNLNKKIQQTLYTQFENKENFPLQENPQLESGMVILDHHTGKVLGLMGGREYQKNALNRASQITRQPASTFKPLIVYAPAIELGWKPTSILKDVPIRVGGYKPHNFDFLYRKEVSLQDTVAHSYNVPTVWLLYKIGLDTGLNYIKKFDLFDIDEKDGYKLALGFSSKGTSPLALAQAYTIFPNGGNMVTAHTINSIRDNKGKLIYKNNVEHKRIIKKHTADEMNALLRNVVTNGTANKADLEGEFVAGKTGTTSYDGWFVGYTKKYTAAVWIGPDAVDPDHKLILNEGSGGPTTLFHNVIKRLK</sequence>
<keyword evidence="7" id="KW-0378">Hydrolase</keyword>
<keyword evidence="1" id="KW-1003">Cell membrane</keyword>
<dbReference type="GO" id="GO:0006508">
    <property type="term" value="P:proteolysis"/>
    <property type="evidence" value="ECO:0007669"/>
    <property type="project" value="UniProtKB-KW"/>
</dbReference>
<keyword evidence="4" id="KW-0328">Glycosyltransferase</keyword>
<dbReference type="Gene3D" id="3.40.710.10">
    <property type="entry name" value="DD-peptidase/beta-lactamase superfamily"/>
    <property type="match status" value="1"/>
</dbReference>
<dbReference type="SUPFAM" id="SSF53955">
    <property type="entry name" value="Lysozyme-like"/>
    <property type="match status" value="1"/>
</dbReference>
<comment type="caution">
    <text evidence="19">The sequence shown here is derived from an EMBL/GenBank/DDBJ whole genome shotgun (WGS) entry which is preliminary data.</text>
</comment>
<dbReference type="GO" id="GO:0071555">
    <property type="term" value="P:cell wall organization"/>
    <property type="evidence" value="ECO:0007669"/>
    <property type="project" value="UniProtKB-KW"/>
</dbReference>
<evidence type="ECO:0000256" key="15">
    <source>
        <dbReference type="ARBA" id="ARBA00049902"/>
    </source>
</evidence>
<name>K6DSI8_9BACI</name>
<dbReference type="eggNOG" id="COG0744">
    <property type="taxonomic scope" value="Bacteria"/>
</dbReference>
<evidence type="ECO:0000256" key="1">
    <source>
        <dbReference type="ARBA" id="ARBA00022475"/>
    </source>
</evidence>
<keyword evidence="20" id="KW-1185">Reference proteome</keyword>
<dbReference type="EMBL" id="AJLS01000009">
    <property type="protein sequence ID" value="EKN71324.1"/>
    <property type="molecule type" value="Genomic_DNA"/>
</dbReference>
<comment type="catalytic activity">
    <reaction evidence="15">
        <text>[GlcNAc-(1-&gt;4)-Mur2Ac(oyl-L-Ala-gamma-D-Glu-L-Lys-D-Ala-D-Ala)](n)-di-trans,octa-cis-undecaprenyl diphosphate + beta-D-GlcNAc-(1-&gt;4)-Mur2Ac(oyl-L-Ala-gamma-D-Glu-L-Lys-D-Ala-D-Ala)-di-trans,octa-cis-undecaprenyl diphosphate = [GlcNAc-(1-&gt;4)-Mur2Ac(oyl-L-Ala-gamma-D-Glu-L-Lys-D-Ala-D-Ala)](n+1)-di-trans,octa-cis-undecaprenyl diphosphate + di-trans,octa-cis-undecaprenyl diphosphate + H(+)</text>
        <dbReference type="Rhea" id="RHEA:23708"/>
        <dbReference type="Rhea" id="RHEA-COMP:9602"/>
        <dbReference type="Rhea" id="RHEA-COMP:9603"/>
        <dbReference type="ChEBI" id="CHEBI:15378"/>
        <dbReference type="ChEBI" id="CHEBI:58405"/>
        <dbReference type="ChEBI" id="CHEBI:60033"/>
        <dbReference type="ChEBI" id="CHEBI:78435"/>
        <dbReference type="EC" id="2.4.99.28"/>
    </reaction>
</comment>
<evidence type="ECO:0000313" key="19">
    <source>
        <dbReference type="EMBL" id="EKN71324.1"/>
    </source>
</evidence>
<keyword evidence="11 16" id="KW-0472">Membrane</keyword>
<evidence type="ECO:0000256" key="7">
    <source>
        <dbReference type="ARBA" id="ARBA00022801"/>
    </source>
</evidence>
<dbReference type="Pfam" id="PF00905">
    <property type="entry name" value="Transpeptidase"/>
    <property type="match status" value="1"/>
</dbReference>
<evidence type="ECO:0000256" key="11">
    <source>
        <dbReference type="ARBA" id="ARBA00023136"/>
    </source>
</evidence>
<dbReference type="PANTHER" id="PTHR32282">
    <property type="entry name" value="BINDING PROTEIN TRANSPEPTIDASE, PUTATIVE-RELATED"/>
    <property type="match status" value="1"/>
</dbReference>
<dbReference type="GO" id="GO:0008658">
    <property type="term" value="F:penicillin binding"/>
    <property type="evidence" value="ECO:0007669"/>
    <property type="project" value="InterPro"/>
</dbReference>
<dbReference type="InterPro" id="IPR012338">
    <property type="entry name" value="Beta-lactam/transpept-like"/>
</dbReference>
<dbReference type="InterPro" id="IPR050396">
    <property type="entry name" value="Glycosyltr_51/Transpeptidase"/>
</dbReference>
<evidence type="ECO:0000256" key="5">
    <source>
        <dbReference type="ARBA" id="ARBA00022679"/>
    </source>
</evidence>
<evidence type="ECO:0000256" key="4">
    <source>
        <dbReference type="ARBA" id="ARBA00022676"/>
    </source>
</evidence>
<dbReference type="InterPro" id="IPR023346">
    <property type="entry name" value="Lysozyme-like_dom_sf"/>
</dbReference>
<dbReference type="SUPFAM" id="SSF56601">
    <property type="entry name" value="beta-lactamase/transpeptidase-like"/>
    <property type="match status" value="1"/>
</dbReference>
<proteinExistence type="predicted"/>
<dbReference type="PATRIC" id="fig|1117379.3.peg.322"/>
<feature type="domain" description="Glycosyl transferase family 51" evidence="18">
    <location>
        <begin position="98"/>
        <end position="162"/>
    </location>
</feature>
<evidence type="ECO:0000256" key="10">
    <source>
        <dbReference type="ARBA" id="ARBA00022989"/>
    </source>
</evidence>
<dbReference type="GO" id="GO:0008955">
    <property type="term" value="F:peptidoglycan glycosyltransferase activity"/>
    <property type="evidence" value="ECO:0007669"/>
    <property type="project" value="UniProtKB-EC"/>
</dbReference>
<keyword evidence="9" id="KW-0573">Peptidoglycan synthesis</keyword>
<dbReference type="InterPro" id="IPR001460">
    <property type="entry name" value="PCN-bd_Tpept"/>
</dbReference>
<reference evidence="19 20" key="1">
    <citation type="journal article" date="2012" name="Front. Microbiol.">
        <title>Redundancy and modularity in membrane-associated dissimilatory nitrate reduction in Bacillus.</title>
        <authorList>
            <person name="Heylen K."/>
            <person name="Keltjens J."/>
        </authorList>
    </citation>
    <scope>NUCLEOTIDE SEQUENCE [LARGE SCALE GENOMIC DNA]</scope>
    <source>
        <strain evidence="20">LMG 21833T</strain>
    </source>
</reference>
<evidence type="ECO:0000256" key="3">
    <source>
        <dbReference type="ARBA" id="ARBA00022670"/>
    </source>
</evidence>
<comment type="catalytic activity">
    <reaction evidence="14">
        <text>Preferential cleavage: (Ac)2-L-Lys-D-Ala-|-D-Ala. Also transpeptidation of peptidyl-alanyl moieties that are N-acyl substituents of D-alanine.</text>
        <dbReference type="EC" id="3.4.16.4"/>
    </reaction>
</comment>
<dbReference type="AlphaFoldDB" id="K6DSI8"/>
<evidence type="ECO:0000256" key="12">
    <source>
        <dbReference type="ARBA" id="ARBA00023268"/>
    </source>
</evidence>
<dbReference type="GO" id="GO:0009252">
    <property type="term" value="P:peptidoglycan biosynthetic process"/>
    <property type="evidence" value="ECO:0007669"/>
    <property type="project" value="UniProtKB-KW"/>
</dbReference>
<dbReference type="GO" id="GO:0009002">
    <property type="term" value="F:serine-type D-Ala-D-Ala carboxypeptidase activity"/>
    <property type="evidence" value="ECO:0007669"/>
    <property type="project" value="UniProtKB-EC"/>
</dbReference>
<evidence type="ECO:0000256" key="8">
    <source>
        <dbReference type="ARBA" id="ARBA00022960"/>
    </source>
</evidence>
<dbReference type="Proteomes" id="UP000006316">
    <property type="component" value="Unassembled WGS sequence"/>
</dbReference>
<evidence type="ECO:0000256" key="16">
    <source>
        <dbReference type="SAM" id="Phobius"/>
    </source>
</evidence>
<accession>K6DSI8</accession>
<keyword evidence="3" id="KW-0645">Protease</keyword>
<evidence type="ECO:0000259" key="17">
    <source>
        <dbReference type="Pfam" id="PF00905"/>
    </source>
</evidence>
<dbReference type="RefSeq" id="WP_007083351.1">
    <property type="nucleotide sequence ID" value="NZ_AJLS01000009.1"/>
</dbReference>
<evidence type="ECO:0000259" key="18">
    <source>
        <dbReference type="Pfam" id="PF00912"/>
    </source>
</evidence>
<keyword evidence="10 16" id="KW-1133">Transmembrane helix</keyword>
<evidence type="ECO:0000256" key="13">
    <source>
        <dbReference type="ARBA" id="ARBA00023316"/>
    </source>
</evidence>
<keyword evidence="12" id="KW-0511">Multifunctional enzyme</keyword>
<evidence type="ECO:0000256" key="6">
    <source>
        <dbReference type="ARBA" id="ARBA00022692"/>
    </source>
</evidence>
<evidence type="ECO:0000256" key="9">
    <source>
        <dbReference type="ARBA" id="ARBA00022984"/>
    </source>
</evidence>
<keyword evidence="2" id="KW-0121">Carboxypeptidase</keyword>
<dbReference type="OrthoDB" id="2821471at2"/>
<dbReference type="STRING" id="1117379.BABA_01540"/>
<feature type="domain" description="Penicillin-binding protein transpeptidase" evidence="17">
    <location>
        <begin position="268"/>
        <end position="521"/>
    </location>
</feature>
<evidence type="ECO:0000313" key="20">
    <source>
        <dbReference type="Proteomes" id="UP000006316"/>
    </source>
</evidence>
<dbReference type="GO" id="GO:0030288">
    <property type="term" value="C:outer membrane-bounded periplasmic space"/>
    <property type="evidence" value="ECO:0007669"/>
    <property type="project" value="TreeGrafter"/>
</dbReference>
<gene>
    <name evidence="19" type="ORF">BABA_01540</name>
</gene>
<keyword evidence="13" id="KW-0961">Cell wall biogenesis/degradation</keyword>
<organism evidence="19 20">
    <name type="scientific">Neobacillus bataviensis LMG 21833</name>
    <dbReference type="NCBI Taxonomy" id="1117379"/>
    <lineage>
        <taxon>Bacteria</taxon>
        <taxon>Bacillati</taxon>
        <taxon>Bacillota</taxon>
        <taxon>Bacilli</taxon>
        <taxon>Bacillales</taxon>
        <taxon>Bacillaceae</taxon>
        <taxon>Neobacillus</taxon>
    </lineage>
</organism>
<dbReference type="Gene3D" id="1.10.3810.10">
    <property type="entry name" value="Biosynthetic peptidoglycan transglycosylase-like"/>
    <property type="match status" value="1"/>
</dbReference>
<dbReference type="InterPro" id="IPR036950">
    <property type="entry name" value="PBP_transglycosylase"/>
</dbReference>